<dbReference type="InterPro" id="IPR015940">
    <property type="entry name" value="UBA"/>
</dbReference>
<evidence type="ECO:0000256" key="2">
    <source>
        <dbReference type="PROSITE-ProRule" id="PRU00169"/>
    </source>
</evidence>
<dbReference type="InterPro" id="IPR039420">
    <property type="entry name" value="WalR-like"/>
</dbReference>
<dbReference type="Proteomes" id="UP000307507">
    <property type="component" value="Unassembled WGS sequence"/>
</dbReference>
<dbReference type="PANTHER" id="PTHR43214">
    <property type="entry name" value="TWO-COMPONENT RESPONSE REGULATOR"/>
    <property type="match status" value="1"/>
</dbReference>
<dbReference type="PANTHER" id="PTHR43214:SF17">
    <property type="entry name" value="TRANSCRIPTIONAL REGULATORY PROTEIN RCSB"/>
    <property type="match status" value="1"/>
</dbReference>
<dbReference type="SUPFAM" id="SSF46894">
    <property type="entry name" value="C-terminal effector domain of the bipartite response regulators"/>
    <property type="match status" value="1"/>
</dbReference>
<gene>
    <name evidence="5" type="ORF">E6C50_16800</name>
</gene>
<keyword evidence="6" id="KW-1185">Reference proteome</keyword>
<dbReference type="EMBL" id="SSNZ01000012">
    <property type="protein sequence ID" value="THF47419.1"/>
    <property type="molecule type" value="Genomic_DNA"/>
</dbReference>
<comment type="caution">
    <text evidence="5">The sequence shown here is derived from an EMBL/GenBank/DDBJ whole genome shotgun (WGS) entry which is preliminary data.</text>
</comment>
<dbReference type="InterPro" id="IPR016032">
    <property type="entry name" value="Sig_transdc_resp-reg_C-effctor"/>
</dbReference>
<dbReference type="RefSeq" id="WP_136404408.1">
    <property type="nucleotide sequence ID" value="NZ_SSNZ01000012.1"/>
</dbReference>
<name>A0A4S3ZPI7_9FLAO</name>
<dbReference type="SMART" id="SM00421">
    <property type="entry name" value="HTH_LUXR"/>
    <property type="match status" value="1"/>
</dbReference>
<evidence type="ECO:0000313" key="5">
    <source>
        <dbReference type="EMBL" id="THF47419.1"/>
    </source>
</evidence>
<dbReference type="InterPro" id="IPR001789">
    <property type="entry name" value="Sig_transdc_resp-reg_receiver"/>
</dbReference>
<organism evidence="5 6">
    <name type="scientific">Flavobacterium supellecticarium</name>
    <dbReference type="NCBI Taxonomy" id="2565924"/>
    <lineage>
        <taxon>Bacteria</taxon>
        <taxon>Pseudomonadati</taxon>
        <taxon>Bacteroidota</taxon>
        <taxon>Flavobacteriia</taxon>
        <taxon>Flavobacteriales</taxon>
        <taxon>Flavobacteriaceae</taxon>
        <taxon>Flavobacterium</taxon>
    </lineage>
</organism>
<feature type="modified residue" description="4-aspartylphosphate" evidence="2">
    <location>
        <position position="60"/>
    </location>
</feature>
<proteinExistence type="predicted"/>
<dbReference type="AlphaFoldDB" id="A0A4S3ZPI7"/>
<dbReference type="GO" id="GO:0003677">
    <property type="term" value="F:DNA binding"/>
    <property type="evidence" value="ECO:0007669"/>
    <property type="project" value="UniProtKB-KW"/>
</dbReference>
<evidence type="ECO:0000313" key="6">
    <source>
        <dbReference type="Proteomes" id="UP000307507"/>
    </source>
</evidence>
<dbReference type="OrthoDB" id="659223at2"/>
<reference evidence="5 6" key="1">
    <citation type="submission" date="2019-04" db="EMBL/GenBank/DDBJ databases">
        <title>Flavobacterium sp. nov. isolated from construction timber.</title>
        <authorList>
            <person name="Lin S.-Y."/>
            <person name="Chang C.-T."/>
            <person name="Young C.-C."/>
        </authorList>
    </citation>
    <scope>NUCLEOTIDE SEQUENCE [LARGE SCALE GENOMIC DNA]</scope>
    <source>
        <strain evidence="5 6">CC-CTC003</strain>
    </source>
</reference>
<sequence>MFKKILIAEDVDSVNLGVKQLLEEFVTEDRIHHVQYCDDALLKVKRAKIDQEPFDLLISDLSFVENKFRENKLNSGEELIEAVRREQPDIKVIVYSIETKPYVIRTLLEEMDCNAYINKSRESIRELKQAIRTIYASDEKFVSPELRYGKADSELDEIDEQDIQIIRLLSKGFDQGEIADDMHYSRSSIEKRINRLKTSLKAKNNPHLVSISKDLGLI</sequence>
<keyword evidence="1" id="KW-0238">DNA-binding</keyword>
<dbReference type="InterPro" id="IPR000792">
    <property type="entry name" value="Tscrpt_reg_LuxR_C"/>
</dbReference>
<dbReference type="PROSITE" id="PS50030">
    <property type="entry name" value="UBA"/>
    <property type="match status" value="1"/>
</dbReference>
<dbReference type="InterPro" id="IPR011006">
    <property type="entry name" value="CheY-like_superfamily"/>
</dbReference>
<dbReference type="PROSITE" id="PS50110">
    <property type="entry name" value="RESPONSE_REGULATORY"/>
    <property type="match status" value="1"/>
</dbReference>
<keyword evidence="2" id="KW-0597">Phosphoprotein</keyword>
<dbReference type="GO" id="GO:0006355">
    <property type="term" value="P:regulation of DNA-templated transcription"/>
    <property type="evidence" value="ECO:0007669"/>
    <property type="project" value="InterPro"/>
</dbReference>
<protein>
    <submittedName>
        <fullName evidence="5">Response regulator transcription factor</fullName>
    </submittedName>
</protein>
<evidence type="ECO:0000259" key="3">
    <source>
        <dbReference type="PROSITE" id="PS50030"/>
    </source>
</evidence>
<dbReference type="InterPro" id="IPR036388">
    <property type="entry name" value="WH-like_DNA-bd_sf"/>
</dbReference>
<dbReference type="Gene3D" id="3.40.50.2300">
    <property type="match status" value="1"/>
</dbReference>
<feature type="domain" description="Response regulatory" evidence="4">
    <location>
        <begin position="4"/>
        <end position="134"/>
    </location>
</feature>
<evidence type="ECO:0000256" key="1">
    <source>
        <dbReference type="ARBA" id="ARBA00023125"/>
    </source>
</evidence>
<dbReference type="GO" id="GO:0000160">
    <property type="term" value="P:phosphorelay signal transduction system"/>
    <property type="evidence" value="ECO:0007669"/>
    <property type="project" value="InterPro"/>
</dbReference>
<accession>A0A4S3ZPI7</accession>
<dbReference type="SUPFAM" id="SSF52172">
    <property type="entry name" value="CheY-like"/>
    <property type="match status" value="1"/>
</dbReference>
<feature type="domain" description="UBA" evidence="3">
    <location>
        <begin position="157"/>
        <end position="199"/>
    </location>
</feature>
<dbReference type="Gene3D" id="1.10.10.10">
    <property type="entry name" value="Winged helix-like DNA-binding domain superfamily/Winged helix DNA-binding domain"/>
    <property type="match status" value="1"/>
</dbReference>
<evidence type="ECO:0000259" key="4">
    <source>
        <dbReference type="PROSITE" id="PS50110"/>
    </source>
</evidence>